<dbReference type="GO" id="GO:0009002">
    <property type="term" value="F:serine-type D-Ala-D-Ala carboxypeptidase activity"/>
    <property type="evidence" value="ECO:0007669"/>
    <property type="project" value="UniProtKB-EC"/>
</dbReference>
<comment type="catalytic activity">
    <reaction evidence="15">
        <text>Preferential cleavage: (Ac)2-L-Lys-D-Ala-|-D-Ala. Also transpeptidation of peptidyl-alanyl moieties that are N-acyl substituents of D-alanine.</text>
        <dbReference type="EC" id="3.4.16.4"/>
    </reaction>
</comment>
<evidence type="ECO:0000256" key="3">
    <source>
        <dbReference type="ARBA" id="ARBA00007739"/>
    </source>
</evidence>
<evidence type="ECO:0000256" key="12">
    <source>
        <dbReference type="ARBA" id="ARBA00023136"/>
    </source>
</evidence>
<dbReference type="InterPro" id="IPR036950">
    <property type="entry name" value="PBP_transglycosylase"/>
</dbReference>
<keyword evidence="11" id="KW-0573">Peptidoglycan synthesis</keyword>
<evidence type="ECO:0000256" key="11">
    <source>
        <dbReference type="ARBA" id="ARBA00022984"/>
    </source>
</evidence>
<keyword evidence="17" id="KW-0812">Transmembrane</keyword>
<dbReference type="PANTHER" id="PTHR32282:SF11">
    <property type="entry name" value="PENICILLIN-BINDING PROTEIN 1B"/>
    <property type="match status" value="1"/>
</dbReference>
<evidence type="ECO:0000256" key="10">
    <source>
        <dbReference type="ARBA" id="ARBA00022960"/>
    </source>
</evidence>
<proteinExistence type="inferred from homology"/>
<evidence type="ECO:0000256" key="13">
    <source>
        <dbReference type="ARBA" id="ARBA00023268"/>
    </source>
</evidence>
<evidence type="ECO:0000313" key="20">
    <source>
        <dbReference type="EMBL" id="KKQ38779.1"/>
    </source>
</evidence>
<evidence type="ECO:0000256" key="2">
    <source>
        <dbReference type="ARBA" id="ARBA00007090"/>
    </source>
</evidence>
<comment type="catalytic activity">
    <reaction evidence="16">
        <text>[GlcNAc-(1-&gt;4)-Mur2Ac(oyl-L-Ala-gamma-D-Glu-L-Lys-D-Ala-D-Ala)](n)-di-trans,octa-cis-undecaprenyl diphosphate + beta-D-GlcNAc-(1-&gt;4)-Mur2Ac(oyl-L-Ala-gamma-D-Glu-L-Lys-D-Ala-D-Ala)-di-trans,octa-cis-undecaprenyl diphosphate = [GlcNAc-(1-&gt;4)-Mur2Ac(oyl-L-Ala-gamma-D-Glu-L-Lys-D-Ala-D-Ala)](n+1)-di-trans,octa-cis-undecaprenyl diphosphate + di-trans,octa-cis-undecaprenyl diphosphate + H(+)</text>
        <dbReference type="Rhea" id="RHEA:23708"/>
        <dbReference type="Rhea" id="RHEA-COMP:9602"/>
        <dbReference type="Rhea" id="RHEA-COMP:9603"/>
        <dbReference type="ChEBI" id="CHEBI:15378"/>
        <dbReference type="ChEBI" id="CHEBI:58405"/>
        <dbReference type="ChEBI" id="CHEBI:60033"/>
        <dbReference type="ChEBI" id="CHEBI:78435"/>
        <dbReference type="EC" id="2.4.99.28"/>
    </reaction>
</comment>
<dbReference type="FunFam" id="1.10.3810.10:FF:000001">
    <property type="entry name" value="Penicillin-binding protein 1A"/>
    <property type="match status" value="1"/>
</dbReference>
<evidence type="ECO:0000256" key="9">
    <source>
        <dbReference type="ARBA" id="ARBA00022801"/>
    </source>
</evidence>
<keyword evidence="7" id="KW-0328">Glycosyltransferase</keyword>
<evidence type="ECO:0000256" key="14">
    <source>
        <dbReference type="ARBA" id="ARBA00023316"/>
    </source>
</evidence>
<dbReference type="GO" id="GO:0009252">
    <property type="term" value="P:peptidoglycan biosynthetic process"/>
    <property type="evidence" value="ECO:0007669"/>
    <property type="project" value="UniProtKB-KW"/>
</dbReference>
<protein>
    <submittedName>
        <fullName evidence="20">Penicillin-binding protein, 1A family</fullName>
    </submittedName>
</protein>
<dbReference type="STRING" id="1618481.US54_C0003G0007"/>
<organism evidence="20 21">
    <name type="scientific">Candidatus Roizmanbacteria bacterium GW2011_GWA2_37_7</name>
    <dbReference type="NCBI Taxonomy" id="1618481"/>
    <lineage>
        <taxon>Bacteria</taxon>
        <taxon>Candidatus Roizmaniibacteriota</taxon>
    </lineage>
</organism>
<name>A0A0G0JPF1_9BACT</name>
<comment type="caution">
    <text evidence="20">The sequence shown here is derived from an EMBL/GenBank/DDBJ whole genome shotgun (WGS) entry which is preliminary data.</text>
</comment>
<dbReference type="GO" id="GO:0071555">
    <property type="term" value="P:cell wall organization"/>
    <property type="evidence" value="ECO:0007669"/>
    <property type="project" value="UniProtKB-KW"/>
</dbReference>
<accession>A0A0G0JPF1</accession>
<keyword evidence="10" id="KW-0133">Cell shape</keyword>
<feature type="transmembrane region" description="Helical" evidence="17">
    <location>
        <begin position="20"/>
        <end position="44"/>
    </location>
</feature>
<dbReference type="GO" id="GO:0030288">
    <property type="term" value="C:outer membrane-bounded periplasmic space"/>
    <property type="evidence" value="ECO:0007669"/>
    <property type="project" value="TreeGrafter"/>
</dbReference>
<dbReference type="EMBL" id="LBTJ01000003">
    <property type="protein sequence ID" value="KKQ38779.1"/>
    <property type="molecule type" value="Genomic_DNA"/>
</dbReference>
<dbReference type="Gene3D" id="1.10.3810.10">
    <property type="entry name" value="Biosynthetic peptidoglycan transglycosylase-like"/>
    <property type="match status" value="1"/>
</dbReference>
<comment type="subcellular location">
    <subcellularLocation>
        <location evidence="1">Cell membrane</location>
    </subcellularLocation>
</comment>
<dbReference type="InterPro" id="IPR001264">
    <property type="entry name" value="Glyco_trans_51"/>
</dbReference>
<evidence type="ECO:0000259" key="18">
    <source>
        <dbReference type="Pfam" id="PF00905"/>
    </source>
</evidence>
<evidence type="ECO:0000256" key="16">
    <source>
        <dbReference type="ARBA" id="ARBA00049902"/>
    </source>
</evidence>
<evidence type="ECO:0000313" key="21">
    <source>
        <dbReference type="Proteomes" id="UP000034471"/>
    </source>
</evidence>
<dbReference type="GO" id="GO:0006508">
    <property type="term" value="P:proteolysis"/>
    <property type="evidence" value="ECO:0007669"/>
    <property type="project" value="UniProtKB-KW"/>
</dbReference>
<dbReference type="Proteomes" id="UP000034471">
    <property type="component" value="Unassembled WGS sequence"/>
</dbReference>
<dbReference type="Pfam" id="PF00912">
    <property type="entry name" value="Transgly"/>
    <property type="match status" value="1"/>
</dbReference>
<evidence type="ECO:0000256" key="17">
    <source>
        <dbReference type="SAM" id="Phobius"/>
    </source>
</evidence>
<evidence type="ECO:0000256" key="4">
    <source>
        <dbReference type="ARBA" id="ARBA00022475"/>
    </source>
</evidence>
<dbReference type="GO" id="GO:0008658">
    <property type="term" value="F:penicillin binding"/>
    <property type="evidence" value="ECO:0007669"/>
    <property type="project" value="InterPro"/>
</dbReference>
<dbReference type="InterPro" id="IPR050396">
    <property type="entry name" value="Glycosyltr_51/Transpeptidase"/>
</dbReference>
<dbReference type="InterPro" id="IPR001460">
    <property type="entry name" value="PCN-bd_Tpept"/>
</dbReference>
<dbReference type="InterPro" id="IPR012338">
    <property type="entry name" value="Beta-lactam/transpept-like"/>
</dbReference>
<evidence type="ECO:0000256" key="6">
    <source>
        <dbReference type="ARBA" id="ARBA00022670"/>
    </source>
</evidence>
<evidence type="ECO:0000256" key="15">
    <source>
        <dbReference type="ARBA" id="ARBA00034000"/>
    </source>
</evidence>
<keyword evidence="14" id="KW-0961">Cell wall biogenesis/degradation</keyword>
<dbReference type="GO" id="GO:0005886">
    <property type="term" value="C:plasma membrane"/>
    <property type="evidence" value="ECO:0007669"/>
    <property type="project" value="UniProtKB-SubCell"/>
</dbReference>
<keyword evidence="17" id="KW-1133">Transmembrane helix</keyword>
<gene>
    <name evidence="20" type="ORF">US54_C0003G0007</name>
</gene>
<evidence type="ECO:0000259" key="19">
    <source>
        <dbReference type="Pfam" id="PF00912"/>
    </source>
</evidence>
<dbReference type="GO" id="GO:0008955">
    <property type="term" value="F:peptidoglycan glycosyltransferase activity"/>
    <property type="evidence" value="ECO:0007669"/>
    <property type="project" value="UniProtKB-EC"/>
</dbReference>
<sequence length="708" mass="78946">MKIISKLFHSKTLKKRLWIFSFISFGGLFVSLITAVFVYSYIFVGLPSPYSLKDYKAVPISSQIYDRNGQLLYEVYRDENRTPVKLTTLPKQLIEATIAVEDKDFYKHGGISLISGMLRAIKENLQSSRLQGGSTITQQLVKSALLTPERTIQRKIKEIILAIWVEQIFSKDEILEMYLNQVPYGGSSYGIGQAAKTYYEKTPDELELHEAALLAGLPQAPTTYSPHTNPDRAKARRDNVLRRMYEEEYITEQQMDAAMKKPIEVLPPRTKIKAPHFVFEVKKLLEQEYGLKQLEEGGLKVTTTLDLEIQEETEKIVQEEIEDIARLKVTNGAVLVTRPPTGEILAMVGSVNYFDGGSGAFNVTTAGTRQPGSSIKPINYAVGIERGIVTASTMFLDVPTCFSNPGQPKAYCPKNYDGSFHGPVQLRYALANSYNIPAVKMLAFNGVKNFIASSSAFLITSFKNPSQYGLKTGKTIYELKDYNFVQDVKEPIDRPNYLSMKAEKAISEGTAFIISHILSDNNARSSAFGTNSELVIKDKTVSVKTGTTNDLRDNWTIGYTPNFAVTVWVGNNDFTPMAQGIASGLTGASPIWNRTMTYILENQPDLPPVKPSSVIGMQVCSDTGVIAGKQEGGYNCPTRFEYLIQGTNSTANVYRKQVPVNRDTDQYLPDPNNPAIEMREKTVIKDMFGEYCVDCNHEGETRQTVTVQ</sequence>
<dbReference type="Gene3D" id="3.40.710.10">
    <property type="entry name" value="DD-peptidase/beta-lactamase superfamily"/>
    <property type="match status" value="2"/>
</dbReference>
<dbReference type="AlphaFoldDB" id="A0A0G0JPF1"/>
<reference evidence="20 21" key="1">
    <citation type="journal article" date="2015" name="Nature">
        <title>rRNA introns, odd ribosomes, and small enigmatic genomes across a large radiation of phyla.</title>
        <authorList>
            <person name="Brown C.T."/>
            <person name="Hug L.A."/>
            <person name="Thomas B.C."/>
            <person name="Sharon I."/>
            <person name="Castelle C.J."/>
            <person name="Singh A."/>
            <person name="Wilkins M.J."/>
            <person name="Williams K.H."/>
            <person name="Banfield J.F."/>
        </authorList>
    </citation>
    <scope>NUCLEOTIDE SEQUENCE [LARGE SCALE GENOMIC DNA]</scope>
</reference>
<keyword evidence="12 17" id="KW-0472">Membrane</keyword>
<evidence type="ECO:0000256" key="8">
    <source>
        <dbReference type="ARBA" id="ARBA00022679"/>
    </source>
</evidence>
<evidence type="ECO:0000256" key="5">
    <source>
        <dbReference type="ARBA" id="ARBA00022645"/>
    </source>
</evidence>
<evidence type="ECO:0000256" key="7">
    <source>
        <dbReference type="ARBA" id="ARBA00022676"/>
    </source>
</evidence>
<dbReference type="PANTHER" id="PTHR32282">
    <property type="entry name" value="BINDING PROTEIN TRANSPEPTIDASE, PUTATIVE-RELATED"/>
    <property type="match status" value="1"/>
</dbReference>
<dbReference type="Pfam" id="PF00905">
    <property type="entry name" value="Transpeptidase"/>
    <property type="match status" value="1"/>
</dbReference>
<comment type="similarity">
    <text evidence="2">In the C-terminal section; belongs to the transpeptidase family.</text>
</comment>
<keyword evidence="6" id="KW-0645">Protease</keyword>
<keyword evidence="9" id="KW-0378">Hydrolase</keyword>
<evidence type="ECO:0000256" key="1">
    <source>
        <dbReference type="ARBA" id="ARBA00004236"/>
    </source>
</evidence>
<comment type="similarity">
    <text evidence="3">In the N-terminal section; belongs to the glycosyltransferase 51 family.</text>
</comment>
<dbReference type="SUPFAM" id="SSF56601">
    <property type="entry name" value="beta-lactamase/transpeptidase-like"/>
    <property type="match status" value="1"/>
</dbReference>
<dbReference type="SUPFAM" id="SSF53955">
    <property type="entry name" value="Lysozyme-like"/>
    <property type="match status" value="1"/>
</dbReference>
<dbReference type="InterPro" id="IPR023346">
    <property type="entry name" value="Lysozyme-like_dom_sf"/>
</dbReference>
<keyword evidence="8" id="KW-0808">Transferase</keyword>
<keyword evidence="13" id="KW-0511">Multifunctional enzyme</keyword>
<dbReference type="GO" id="GO:0008360">
    <property type="term" value="P:regulation of cell shape"/>
    <property type="evidence" value="ECO:0007669"/>
    <property type="project" value="UniProtKB-KW"/>
</dbReference>
<keyword evidence="4" id="KW-1003">Cell membrane</keyword>
<keyword evidence="5" id="KW-0121">Carboxypeptidase</keyword>
<dbReference type="PATRIC" id="fig|1618481.3.peg.112"/>
<feature type="domain" description="Glycosyl transferase family 51" evidence="19">
    <location>
        <begin position="69"/>
        <end position="244"/>
    </location>
</feature>
<feature type="domain" description="Penicillin-binding protein transpeptidase" evidence="18">
    <location>
        <begin position="332"/>
        <end position="448"/>
    </location>
</feature>